<feature type="region of interest" description="Disordered" evidence="1">
    <location>
        <begin position="71"/>
        <end position="91"/>
    </location>
</feature>
<comment type="caution">
    <text evidence="3">The sequence shown here is derived from an EMBL/GenBank/DDBJ whole genome shotgun (WGS) entry which is preliminary data.</text>
</comment>
<dbReference type="PANTHER" id="PTHR33233">
    <property type="entry name" value="ENDONUCLEASE/EXONUCLEASE/PHOSPHATASE"/>
    <property type="match status" value="1"/>
</dbReference>
<proteinExistence type="predicted"/>
<evidence type="ECO:0000313" key="4">
    <source>
        <dbReference type="Proteomes" id="UP001153076"/>
    </source>
</evidence>
<feature type="region of interest" description="Disordered" evidence="1">
    <location>
        <begin position="1"/>
        <end position="49"/>
    </location>
</feature>
<evidence type="ECO:0000313" key="3">
    <source>
        <dbReference type="EMBL" id="KAJ8430097.1"/>
    </source>
</evidence>
<dbReference type="OrthoDB" id="425619at2759"/>
<dbReference type="AlphaFoldDB" id="A0A9Q1JSJ9"/>
<dbReference type="EMBL" id="JAKOGI010000824">
    <property type="protein sequence ID" value="KAJ8430097.1"/>
    <property type="molecule type" value="Genomic_DNA"/>
</dbReference>
<name>A0A9Q1JSJ9_9CARY</name>
<dbReference type="Proteomes" id="UP001153076">
    <property type="component" value="Unassembled WGS sequence"/>
</dbReference>
<dbReference type="Pfam" id="PF14111">
    <property type="entry name" value="DUF4283"/>
    <property type="match status" value="1"/>
</dbReference>
<gene>
    <name evidence="3" type="ORF">Cgig2_022699</name>
</gene>
<sequence>MSAGYDADEGSNTTVQRGDKGGQTGRPHTRNQATPPPLEPTKPHPPPYRAELHQLLTVNPFANPAANENQLLMPSSSAPWPDPAEGSSIPQLKRPTEHLTHGYAKAVNSSQTQIRGPPSNLCHLTEICGKKYAKIGMSDVKPEIEFWEQAVICSISGANPPFSVMEGFFKRIWSAFEIDRILMVKRGMFLVRFLNLEDKQAVEKRGMHFFDNKPLLVKGWNAALDFLLGIPLKTDKYTKERASIRYARLLIEMPLEGPFLQHVEFANEHDMIIRQPVNYEWLPPKCTHRQMFGHEAEHCKKKAGTKRLWRPIQKFQAPKKRT</sequence>
<keyword evidence="4" id="KW-1185">Reference proteome</keyword>
<feature type="domain" description="DUF4283" evidence="2">
    <location>
        <begin position="145"/>
        <end position="225"/>
    </location>
</feature>
<protein>
    <recommendedName>
        <fullName evidence="2">DUF4283 domain-containing protein</fullName>
    </recommendedName>
</protein>
<dbReference type="InterPro" id="IPR025558">
    <property type="entry name" value="DUF4283"/>
</dbReference>
<organism evidence="3 4">
    <name type="scientific">Carnegiea gigantea</name>
    <dbReference type="NCBI Taxonomy" id="171969"/>
    <lineage>
        <taxon>Eukaryota</taxon>
        <taxon>Viridiplantae</taxon>
        <taxon>Streptophyta</taxon>
        <taxon>Embryophyta</taxon>
        <taxon>Tracheophyta</taxon>
        <taxon>Spermatophyta</taxon>
        <taxon>Magnoliopsida</taxon>
        <taxon>eudicotyledons</taxon>
        <taxon>Gunneridae</taxon>
        <taxon>Pentapetalae</taxon>
        <taxon>Caryophyllales</taxon>
        <taxon>Cactineae</taxon>
        <taxon>Cactaceae</taxon>
        <taxon>Cactoideae</taxon>
        <taxon>Echinocereeae</taxon>
        <taxon>Carnegiea</taxon>
    </lineage>
</organism>
<feature type="compositionally biased region" description="Pro residues" evidence="1">
    <location>
        <begin position="34"/>
        <end position="48"/>
    </location>
</feature>
<dbReference type="PANTHER" id="PTHR33233:SF14">
    <property type="entry name" value="ENDONUCLEASE_EXONUCLEASE_PHOSPHATASE"/>
    <property type="match status" value="1"/>
</dbReference>
<evidence type="ECO:0000256" key="1">
    <source>
        <dbReference type="SAM" id="MobiDB-lite"/>
    </source>
</evidence>
<accession>A0A9Q1JSJ9</accession>
<reference evidence="3" key="1">
    <citation type="submission" date="2022-04" db="EMBL/GenBank/DDBJ databases">
        <title>Carnegiea gigantea Genome sequencing and assembly v2.</title>
        <authorList>
            <person name="Copetti D."/>
            <person name="Sanderson M.J."/>
            <person name="Burquez A."/>
            <person name="Wojciechowski M.F."/>
        </authorList>
    </citation>
    <scope>NUCLEOTIDE SEQUENCE</scope>
    <source>
        <strain evidence="3">SGP5-SGP5p</strain>
        <tissue evidence="3">Aerial part</tissue>
    </source>
</reference>
<evidence type="ECO:0000259" key="2">
    <source>
        <dbReference type="Pfam" id="PF14111"/>
    </source>
</evidence>